<comment type="caution">
    <text evidence="4">The sequence shown here is derived from an EMBL/GenBank/DDBJ whole genome shotgun (WGS) entry which is preliminary data.</text>
</comment>
<dbReference type="Pfam" id="PF01473">
    <property type="entry name" value="Choline_bind_1"/>
    <property type="match status" value="2"/>
</dbReference>
<feature type="repeat" description="Cell wall-binding" evidence="2">
    <location>
        <begin position="118"/>
        <end position="137"/>
    </location>
</feature>
<organism evidence="4 5">
    <name type="scientific">Candidatus Lachnoclostridium stercoripullorum</name>
    <dbReference type="NCBI Taxonomy" id="2838635"/>
    <lineage>
        <taxon>Bacteria</taxon>
        <taxon>Bacillati</taxon>
        <taxon>Bacillota</taxon>
        <taxon>Clostridia</taxon>
        <taxon>Lachnospirales</taxon>
        <taxon>Lachnospiraceae</taxon>
    </lineage>
</organism>
<dbReference type="InterPro" id="IPR018337">
    <property type="entry name" value="Cell_wall/Cho-bd_repeat"/>
</dbReference>
<evidence type="ECO:0000256" key="3">
    <source>
        <dbReference type="SAM" id="SignalP"/>
    </source>
</evidence>
<dbReference type="Pfam" id="PF19127">
    <property type="entry name" value="Choline_bind_3"/>
    <property type="match status" value="2"/>
</dbReference>
<gene>
    <name evidence="4" type="ORF">IAA28_06255</name>
</gene>
<reference evidence="4" key="2">
    <citation type="submission" date="2021-04" db="EMBL/GenBank/DDBJ databases">
        <authorList>
            <person name="Gilroy R."/>
        </authorList>
    </citation>
    <scope>NUCLEOTIDE SEQUENCE</scope>
    <source>
        <strain evidence="4">ChiGjej4B4-12881</strain>
    </source>
</reference>
<accession>A0A9D2AX61</accession>
<dbReference type="Gene3D" id="2.10.270.10">
    <property type="entry name" value="Cholin Binding"/>
    <property type="match status" value="3"/>
</dbReference>
<dbReference type="AlphaFoldDB" id="A0A9D2AX61"/>
<dbReference type="EMBL" id="DXEU01000109">
    <property type="protein sequence ID" value="HIX52389.1"/>
    <property type="molecule type" value="Genomic_DNA"/>
</dbReference>
<keyword evidence="1" id="KW-0677">Repeat</keyword>
<name>A0A9D2AX61_9FIRM</name>
<dbReference type="PROSITE" id="PS51170">
    <property type="entry name" value="CW"/>
    <property type="match status" value="1"/>
</dbReference>
<evidence type="ECO:0000313" key="5">
    <source>
        <dbReference type="Proteomes" id="UP000886780"/>
    </source>
</evidence>
<feature type="chain" id="PRO_5038691206" evidence="3">
    <location>
        <begin position="27"/>
        <end position="460"/>
    </location>
</feature>
<sequence length="460" mass="51511">MNKMKLAVLAAAAVMTAGMTAVTSWAAEGWSKQNNTWVYYDSQGYLIRDEWKKGADNQWRYLNGDGVMAVNEWVDDTYYVDENGLMIANKWLRIASDEEGAVNGYFWYYFDSSGKVETDDWKKIDGYWYYFDDDGVMQTGWVDDDVYYCDGSGRMLTGWQLLMPSDDEEYDDGKVSPGDMDDDGKVWFYFSANGKKYTPDVSGDECDIHKIGDDYYCFNADGEMQTGWVNMKNAGNAGESIADYSYFGPDGRARKGWLALYPPDELSGYDGVVEWFYFSSKGEPEVGPAEGDATASDFVKINGETYLFNEKGNPVYGIQKINYGDSGEYTTYAFGTNRGNCVMTKGERVKLEEADGTISEFYFSNSGQGFTGVRNGYLYYLGKLQKLDSGMKYDIVSIPDGDGWNNYVVSSSGKVMRSTTVKNADGVKYKTNSSGMIAEIDGEPAGDGHFEDPVEPSYYD</sequence>
<evidence type="ECO:0000256" key="2">
    <source>
        <dbReference type="PROSITE-ProRule" id="PRU00591"/>
    </source>
</evidence>
<dbReference type="Proteomes" id="UP000886780">
    <property type="component" value="Unassembled WGS sequence"/>
</dbReference>
<evidence type="ECO:0000256" key="1">
    <source>
        <dbReference type="ARBA" id="ARBA00022737"/>
    </source>
</evidence>
<evidence type="ECO:0000313" key="4">
    <source>
        <dbReference type="EMBL" id="HIX52389.1"/>
    </source>
</evidence>
<dbReference type="SUPFAM" id="SSF69360">
    <property type="entry name" value="Cell wall binding repeat"/>
    <property type="match status" value="1"/>
</dbReference>
<feature type="signal peptide" evidence="3">
    <location>
        <begin position="1"/>
        <end position="26"/>
    </location>
</feature>
<reference evidence="4" key="1">
    <citation type="journal article" date="2021" name="PeerJ">
        <title>Extensive microbial diversity within the chicken gut microbiome revealed by metagenomics and culture.</title>
        <authorList>
            <person name="Gilroy R."/>
            <person name="Ravi A."/>
            <person name="Getino M."/>
            <person name="Pursley I."/>
            <person name="Horton D.L."/>
            <person name="Alikhan N.F."/>
            <person name="Baker D."/>
            <person name="Gharbi K."/>
            <person name="Hall N."/>
            <person name="Watson M."/>
            <person name="Adriaenssens E.M."/>
            <person name="Foster-Nyarko E."/>
            <person name="Jarju S."/>
            <person name="Secka A."/>
            <person name="Antonio M."/>
            <person name="Oren A."/>
            <person name="Chaudhuri R.R."/>
            <person name="La Ragione R."/>
            <person name="Hildebrand F."/>
            <person name="Pallen M.J."/>
        </authorList>
    </citation>
    <scope>NUCLEOTIDE SEQUENCE</scope>
    <source>
        <strain evidence="4">ChiGjej4B4-12881</strain>
    </source>
</reference>
<proteinExistence type="predicted"/>
<keyword evidence="3" id="KW-0732">Signal</keyword>
<dbReference type="Gene3D" id="2.10.270.20">
    <property type="match status" value="1"/>
</dbReference>
<protein>
    <submittedName>
        <fullName evidence="4">Cell wall-binding protein</fullName>
    </submittedName>
</protein>